<dbReference type="InterPro" id="IPR014748">
    <property type="entry name" value="Enoyl-CoA_hydra_C"/>
</dbReference>
<evidence type="ECO:0000256" key="3">
    <source>
        <dbReference type="RuleBase" id="RU003707"/>
    </source>
</evidence>
<evidence type="ECO:0000313" key="4">
    <source>
        <dbReference type="EMBL" id="KAJ8047874.1"/>
    </source>
</evidence>
<keyword evidence="5" id="KW-1185">Reference proteome</keyword>
<dbReference type="GO" id="GO:0004300">
    <property type="term" value="F:enoyl-CoA hydratase activity"/>
    <property type="evidence" value="ECO:0007669"/>
    <property type="project" value="UniProtKB-ARBA"/>
</dbReference>
<dbReference type="OrthoDB" id="410701at2759"/>
<dbReference type="CDD" id="cd06558">
    <property type="entry name" value="crotonase-like"/>
    <property type="match status" value="1"/>
</dbReference>
<dbReference type="Gene3D" id="1.10.12.10">
    <property type="entry name" value="Lyase 2-enoyl-coa Hydratase, Chain A, domain 2"/>
    <property type="match status" value="1"/>
</dbReference>
<dbReference type="PANTHER" id="PTHR11941">
    <property type="entry name" value="ENOYL-COA HYDRATASE-RELATED"/>
    <property type="match status" value="1"/>
</dbReference>
<sequence length="307" mass="33143">MFLSNGPKILKKHCLASVLSVVGNGMQGMTSEGPQNFSSNTSTVVKLHHLEGDDEGIAVLGLNRPEVKNALGRCLVHQLEEITRALEFAKQVRILIVRSMVPDIFCAGADLKERAKQSQDELKQFIPRLRSSVWGFASLPFPVIAALDGAALGGGLELALSCDLRVAAETVKLGLVETGLAIIPGAGGTQKLPRLVGPAKAKELIFTAKVIDGIEAERIGLVNYSVPQNDNHDAAYQRSLELAREILPNGPVAVHMAKLAIDKGLEVDLESGLAFEEAYYAQTIPTKDRIEGLMAFKEKRKPVYKGE</sequence>
<accession>A0A9Q1CNQ3</accession>
<dbReference type="FunFam" id="1.10.12.10:FF:000001">
    <property type="entry name" value="Probable enoyl-CoA hydratase, mitochondrial"/>
    <property type="match status" value="1"/>
</dbReference>
<proteinExistence type="inferred from homology"/>
<comment type="caution">
    <text evidence="4">The sequence shown here is derived from an EMBL/GenBank/DDBJ whole genome shotgun (WGS) entry which is preliminary data.</text>
</comment>
<dbReference type="Pfam" id="PF00378">
    <property type="entry name" value="ECH_1"/>
    <property type="match status" value="1"/>
</dbReference>
<dbReference type="GO" id="GO:0006635">
    <property type="term" value="P:fatty acid beta-oxidation"/>
    <property type="evidence" value="ECO:0007669"/>
    <property type="project" value="TreeGrafter"/>
</dbReference>
<dbReference type="InterPro" id="IPR001753">
    <property type="entry name" value="Enoyl-CoA_hydra/iso"/>
</dbReference>
<comment type="similarity">
    <text evidence="1 3">Belongs to the enoyl-CoA hydratase/isomerase family.</text>
</comment>
<dbReference type="AlphaFoldDB" id="A0A9Q1CNQ3"/>
<dbReference type="EMBL" id="JAIZAY010000002">
    <property type="protein sequence ID" value="KAJ8047874.1"/>
    <property type="molecule type" value="Genomic_DNA"/>
</dbReference>
<evidence type="ECO:0000313" key="5">
    <source>
        <dbReference type="Proteomes" id="UP001152320"/>
    </source>
</evidence>
<dbReference type="InterPro" id="IPR029045">
    <property type="entry name" value="ClpP/crotonase-like_dom_sf"/>
</dbReference>
<dbReference type="Gene3D" id="3.90.226.10">
    <property type="entry name" value="2-enoyl-CoA Hydratase, Chain A, domain 1"/>
    <property type="match status" value="1"/>
</dbReference>
<evidence type="ECO:0000256" key="1">
    <source>
        <dbReference type="ARBA" id="ARBA00005254"/>
    </source>
</evidence>
<organism evidence="4 5">
    <name type="scientific">Holothuria leucospilota</name>
    <name type="common">Black long sea cucumber</name>
    <name type="synonym">Mertensiothuria leucospilota</name>
    <dbReference type="NCBI Taxonomy" id="206669"/>
    <lineage>
        <taxon>Eukaryota</taxon>
        <taxon>Metazoa</taxon>
        <taxon>Echinodermata</taxon>
        <taxon>Eleutherozoa</taxon>
        <taxon>Echinozoa</taxon>
        <taxon>Holothuroidea</taxon>
        <taxon>Aspidochirotacea</taxon>
        <taxon>Aspidochirotida</taxon>
        <taxon>Holothuriidae</taxon>
        <taxon>Holothuria</taxon>
    </lineage>
</organism>
<dbReference type="InterPro" id="IPR018376">
    <property type="entry name" value="Enoyl-CoA_hyd/isom_CS"/>
</dbReference>
<dbReference type="FunFam" id="3.90.226.10:FF:000009">
    <property type="entry name" value="Carnitinyl-CoA dehydratase"/>
    <property type="match status" value="1"/>
</dbReference>
<dbReference type="SUPFAM" id="SSF52096">
    <property type="entry name" value="ClpP/crotonase"/>
    <property type="match status" value="1"/>
</dbReference>
<gene>
    <name evidence="4" type="ORF">HOLleu_06996</name>
</gene>
<dbReference type="PROSITE" id="PS00166">
    <property type="entry name" value="ENOYL_COA_HYDRATASE"/>
    <property type="match status" value="1"/>
</dbReference>
<keyword evidence="2" id="KW-0456">Lyase</keyword>
<dbReference type="Proteomes" id="UP001152320">
    <property type="component" value="Chromosome 2"/>
</dbReference>
<protein>
    <submittedName>
        <fullName evidence="4">Methylglutaconyl-CoA hydratase, mitochondrial</fullName>
    </submittedName>
</protein>
<name>A0A9Q1CNQ3_HOLLE</name>
<reference evidence="4" key="1">
    <citation type="submission" date="2021-10" db="EMBL/GenBank/DDBJ databases">
        <title>Tropical sea cucumber genome reveals ecological adaptation and Cuvierian tubules defense mechanism.</title>
        <authorList>
            <person name="Chen T."/>
        </authorList>
    </citation>
    <scope>NUCLEOTIDE SEQUENCE</scope>
    <source>
        <strain evidence="4">Nanhai2018</strain>
        <tissue evidence="4">Muscle</tissue>
    </source>
</reference>
<evidence type="ECO:0000256" key="2">
    <source>
        <dbReference type="ARBA" id="ARBA00023239"/>
    </source>
</evidence>
<dbReference type="PANTHER" id="PTHR11941:SF171">
    <property type="entry name" value="SD19268P"/>
    <property type="match status" value="1"/>
</dbReference>
<dbReference type="GO" id="GO:0005739">
    <property type="term" value="C:mitochondrion"/>
    <property type="evidence" value="ECO:0007669"/>
    <property type="project" value="TreeGrafter"/>
</dbReference>